<feature type="domain" description="UspA" evidence="2">
    <location>
        <begin position="207"/>
        <end position="264"/>
    </location>
</feature>
<dbReference type="PANTHER" id="PTHR46268:SF15">
    <property type="entry name" value="UNIVERSAL STRESS PROTEIN HP_0031"/>
    <property type="match status" value="1"/>
</dbReference>
<organism evidence="3 4">
    <name type="scientific">Mesorhizobium tianshanense</name>
    <dbReference type="NCBI Taxonomy" id="39844"/>
    <lineage>
        <taxon>Bacteria</taxon>
        <taxon>Pseudomonadati</taxon>
        <taxon>Pseudomonadota</taxon>
        <taxon>Alphaproteobacteria</taxon>
        <taxon>Hyphomicrobiales</taxon>
        <taxon>Phyllobacteriaceae</taxon>
        <taxon>Mesorhizobium</taxon>
    </lineage>
</organism>
<gene>
    <name evidence="3" type="ORF">IQ26_06780</name>
</gene>
<name>A0A562MPC6_9HYPH</name>
<sequence>MSFKTIMVQLDVDAIAAPRVSFAWDLAQRHEADLIGFCAAEGHFVMPSGTDDRAAARAMWGQIEEIEDRLNCLKEEFLGTVNGSNRASWRGEIGNPTQRLALNARAADLVVTGSPMPDFLVDHHRIVDPGSLILSAGRPILIASETLAPIAAENVLIAWNDTREARRAVVDAMPFLVGAKDVVIATVDGGDLASRASAADVERFLATHGVSARSEVMDARRSEPAEILLQIGREIAADLIILGGYGHSRLRELTLGGVTRSVLQAGLFHRLISN</sequence>
<dbReference type="CDD" id="cd00293">
    <property type="entry name" value="USP-like"/>
    <property type="match status" value="1"/>
</dbReference>
<dbReference type="RefSeq" id="WP_145722751.1">
    <property type="nucleotide sequence ID" value="NZ_BSPF01000003.1"/>
</dbReference>
<evidence type="ECO:0000259" key="2">
    <source>
        <dbReference type="Pfam" id="PF00582"/>
    </source>
</evidence>
<dbReference type="OrthoDB" id="9804721at2"/>
<dbReference type="Pfam" id="PF00582">
    <property type="entry name" value="Usp"/>
    <property type="match status" value="1"/>
</dbReference>
<comment type="caution">
    <text evidence="3">The sequence shown here is derived from an EMBL/GenBank/DDBJ whole genome shotgun (WGS) entry which is preliminary data.</text>
</comment>
<dbReference type="PANTHER" id="PTHR46268">
    <property type="entry name" value="STRESS RESPONSE PROTEIN NHAX"/>
    <property type="match status" value="1"/>
</dbReference>
<reference evidence="3 4" key="1">
    <citation type="journal article" date="2015" name="Stand. Genomic Sci.">
        <title>Genomic Encyclopedia of Bacterial and Archaeal Type Strains, Phase III: the genomes of soil and plant-associated and newly described type strains.</title>
        <authorList>
            <person name="Whitman W.B."/>
            <person name="Woyke T."/>
            <person name="Klenk H.P."/>
            <person name="Zhou Y."/>
            <person name="Lilburn T.G."/>
            <person name="Beck B.J."/>
            <person name="De Vos P."/>
            <person name="Vandamme P."/>
            <person name="Eisen J.A."/>
            <person name="Garrity G."/>
            <person name="Hugenholtz P."/>
            <person name="Kyrpides N.C."/>
        </authorList>
    </citation>
    <scope>NUCLEOTIDE SEQUENCE [LARGE SCALE GENOMIC DNA]</scope>
    <source>
        <strain evidence="3 4">CGMCC 1.2546</strain>
    </source>
</reference>
<dbReference type="AlphaFoldDB" id="A0A562MPC6"/>
<keyword evidence="4" id="KW-1185">Reference proteome</keyword>
<evidence type="ECO:0000313" key="3">
    <source>
        <dbReference type="EMBL" id="TWI21700.1"/>
    </source>
</evidence>
<comment type="similarity">
    <text evidence="1">Belongs to the universal stress protein A family.</text>
</comment>
<protein>
    <submittedName>
        <fullName evidence="3">Nucleotide-binding universal stress UspA family protein</fullName>
    </submittedName>
</protein>
<dbReference type="Gene3D" id="3.40.50.12370">
    <property type="match status" value="1"/>
</dbReference>
<accession>A0A562MPC6</accession>
<dbReference type="InterPro" id="IPR006016">
    <property type="entry name" value="UspA"/>
</dbReference>
<proteinExistence type="inferred from homology"/>
<evidence type="ECO:0000256" key="1">
    <source>
        <dbReference type="ARBA" id="ARBA00008791"/>
    </source>
</evidence>
<dbReference type="EMBL" id="VLKT01000070">
    <property type="protein sequence ID" value="TWI21700.1"/>
    <property type="molecule type" value="Genomic_DNA"/>
</dbReference>
<dbReference type="Proteomes" id="UP000317122">
    <property type="component" value="Unassembled WGS sequence"/>
</dbReference>
<dbReference type="SUPFAM" id="SSF52402">
    <property type="entry name" value="Adenine nucleotide alpha hydrolases-like"/>
    <property type="match status" value="2"/>
</dbReference>
<evidence type="ECO:0000313" key="4">
    <source>
        <dbReference type="Proteomes" id="UP000317122"/>
    </source>
</evidence>